<feature type="chain" id="PRO_5002189864" evidence="2">
    <location>
        <begin position="28"/>
        <end position="131"/>
    </location>
</feature>
<keyword evidence="2" id="KW-0732">Signal</keyword>
<keyword evidence="3" id="KW-0449">Lipoprotein</keyword>
<dbReference type="InterPro" id="IPR047780">
    <property type="entry name" value="TssQ-like"/>
</dbReference>
<dbReference type="OrthoDB" id="8590585at2"/>
<reference evidence="3 4" key="1">
    <citation type="journal article" date="2012" name="BMC Genomics">
        <title>Comparative genomics of the classical Bordetella subspecies: the evolution and exchange of virulence-associated diversity amongst closely related pathogens.</title>
        <authorList>
            <person name="Park J."/>
            <person name="Zhang Y."/>
            <person name="Buboltz A.M."/>
            <person name="Zhang X."/>
            <person name="Schuster S.C."/>
            <person name="Ahuja U."/>
            <person name="Liu M."/>
            <person name="Miller J.F."/>
            <person name="Sebaihia M."/>
            <person name="Bentley S.D."/>
            <person name="Parkhill J."/>
            <person name="Harvill E.T."/>
        </authorList>
    </citation>
    <scope>NUCLEOTIDE SEQUENCE [LARGE SCALE GENOMIC DNA]</scope>
    <source>
        <strain evidence="3 4">253</strain>
    </source>
</reference>
<feature type="signal peptide" evidence="2">
    <location>
        <begin position="1"/>
        <end position="27"/>
    </location>
</feature>
<name>A0A0C6P4V6_BORBO</name>
<feature type="region of interest" description="Disordered" evidence="1">
    <location>
        <begin position="111"/>
        <end position="131"/>
    </location>
</feature>
<accession>A0A0C6P4V6</accession>
<sequence>MTLRFHATLLGCAILLAGCASPTSERAGEPASDQAERDLQQIRQSYSAGAYGDVIRQVAHADALAQAPQSMRIEAWKLQAFSYCVTDHRVLCEAGFRRILQADPAFTLEPNEAGHPQWGPAYERARAAPAG</sequence>
<evidence type="ECO:0000256" key="2">
    <source>
        <dbReference type="SAM" id="SignalP"/>
    </source>
</evidence>
<dbReference type="NCBIfam" id="NF038027">
    <property type="entry name" value="TssQ_fam"/>
    <property type="match status" value="1"/>
</dbReference>
<proteinExistence type="predicted"/>
<evidence type="ECO:0000256" key="1">
    <source>
        <dbReference type="SAM" id="MobiDB-lite"/>
    </source>
</evidence>
<dbReference type="Proteomes" id="UP000007564">
    <property type="component" value="Chromosome"/>
</dbReference>
<dbReference type="HOGENOM" id="CLU_134840_1_0_4"/>
<evidence type="ECO:0000313" key="4">
    <source>
        <dbReference type="Proteomes" id="UP000007564"/>
    </source>
</evidence>
<dbReference type="EMBL" id="HE965806">
    <property type="protein sequence ID" value="CCJ54545.1"/>
    <property type="molecule type" value="Genomic_DNA"/>
</dbReference>
<dbReference type="AlphaFoldDB" id="A0A0C6P4V6"/>
<evidence type="ECO:0000313" key="3">
    <source>
        <dbReference type="EMBL" id="CCJ54545.1"/>
    </source>
</evidence>
<dbReference type="KEGG" id="bbh:BN112_2628"/>
<dbReference type="GeneID" id="93202477"/>
<dbReference type="PROSITE" id="PS51257">
    <property type="entry name" value="PROKAR_LIPOPROTEIN"/>
    <property type="match status" value="1"/>
</dbReference>
<dbReference type="RefSeq" id="WP_010925952.1">
    <property type="nucleotide sequence ID" value="NC_019382.1"/>
</dbReference>
<gene>
    <name evidence="3" type="ORF">BN112_2628</name>
</gene>
<organism evidence="3 4">
    <name type="scientific">Bordetella bronchiseptica 253</name>
    <dbReference type="NCBI Taxonomy" id="568707"/>
    <lineage>
        <taxon>Bacteria</taxon>
        <taxon>Pseudomonadati</taxon>
        <taxon>Pseudomonadota</taxon>
        <taxon>Betaproteobacteria</taxon>
        <taxon>Burkholderiales</taxon>
        <taxon>Alcaligenaceae</taxon>
        <taxon>Bordetella</taxon>
    </lineage>
</organism>
<protein>
    <submittedName>
        <fullName evidence="3">Putative lipoprotein</fullName>
    </submittedName>
</protein>